<reference evidence="2 3" key="1">
    <citation type="submission" date="2014-02" db="EMBL/GenBank/DDBJ databases">
        <title>Single nucleus genome sequencing reveals high similarity among nuclei of an endomycorrhizal fungus.</title>
        <authorList>
            <person name="Lin K."/>
            <person name="Geurts R."/>
            <person name="Zhang Z."/>
            <person name="Limpens E."/>
            <person name="Saunders D.G."/>
            <person name="Mu D."/>
            <person name="Pang E."/>
            <person name="Cao H."/>
            <person name="Cha H."/>
            <person name="Lin T."/>
            <person name="Zhou Q."/>
            <person name="Shang Y."/>
            <person name="Li Y."/>
            <person name="Ivanov S."/>
            <person name="Sharma T."/>
            <person name="Velzen R.V."/>
            <person name="Ruijter N.D."/>
            <person name="Aanen D.K."/>
            <person name="Win J."/>
            <person name="Kamoun S."/>
            <person name="Bisseling T."/>
            <person name="Huang S."/>
        </authorList>
    </citation>
    <scope>NUCLEOTIDE SEQUENCE [LARGE SCALE GENOMIC DNA]</scope>
    <source>
        <strain evidence="3">DAOM197198w</strain>
    </source>
</reference>
<dbReference type="Pfam" id="PF07714">
    <property type="entry name" value="PK_Tyr_Ser-Thr"/>
    <property type="match status" value="1"/>
</dbReference>
<dbReference type="InterPro" id="IPR011009">
    <property type="entry name" value="Kinase-like_dom_sf"/>
</dbReference>
<dbReference type="EMBL" id="JEMT01029667">
    <property type="protein sequence ID" value="EXX51378.1"/>
    <property type="molecule type" value="Genomic_DNA"/>
</dbReference>
<dbReference type="GO" id="GO:0004672">
    <property type="term" value="F:protein kinase activity"/>
    <property type="evidence" value="ECO:0007669"/>
    <property type="project" value="InterPro"/>
</dbReference>
<sequence length="159" mass="18655">MNELLSEEIPYNDIPHDEFLAIKICKGQRPEISKDAPKLLADLITRCWDAKIENRPTAKELYQTLLKWFRDSKNSENNQNIEIFLQIKECDEIREKKFNNRSNEDRSKNIQTHPQAIYTSRHLNFKNLPEPVNSSTFQFNSDANYDIQSTAANPSKYFS</sequence>
<dbReference type="HOGENOM" id="CLU_000288_7_0_1"/>
<accession>A0A015L978</accession>
<organism evidence="2 3">
    <name type="scientific">Rhizophagus irregularis (strain DAOM 197198w)</name>
    <name type="common">Glomus intraradices</name>
    <dbReference type="NCBI Taxonomy" id="1432141"/>
    <lineage>
        <taxon>Eukaryota</taxon>
        <taxon>Fungi</taxon>
        <taxon>Fungi incertae sedis</taxon>
        <taxon>Mucoromycota</taxon>
        <taxon>Glomeromycotina</taxon>
        <taxon>Glomeromycetes</taxon>
        <taxon>Glomerales</taxon>
        <taxon>Glomeraceae</taxon>
        <taxon>Rhizophagus</taxon>
    </lineage>
</organism>
<keyword evidence="3" id="KW-1185">Reference proteome</keyword>
<name>A0A015L978_RHIIW</name>
<dbReference type="Gene3D" id="1.10.510.10">
    <property type="entry name" value="Transferase(Phosphotransferase) domain 1"/>
    <property type="match status" value="1"/>
</dbReference>
<evidence type="ECO:0000259" key="1">
    <source>
        <dbReference type="Pfam" id="PF07714"/>
    </source>
</evidence>
<dbReference type="Proteomes" id="UP000022910">
    <property type="component" value="Unassembled WGS sequence"/>
</dbReference>
<proteinExistence type="predicted"/>
<comment type="caution">
    <text evidence="2">The sequence shown here is derived from an EMBL/GenBank/DDBJ whole genome shotgun (WGS) entry which is preliminary data.</text>
</comment>
<dbReference type="AlphaFoldDB" id="A0A015L978"/>
<evidence type="ECO:0000313" key="3">
    <source>
        <dbReference type="Proteomes" id="UP000022910"/>
    </source>
</evidence>
<gene>
    <name evidence="2" type="ORF">RirG_262350</name>
</gene>
<dbReference type="SUPFAM" id="SSF56112">
    <property type="entry name" value="Protein kinase-like (PK-like)"/>
    <property type="match status" value="1"/>
</dbReference>
<feature type="domain" description="Serine-threonine/tyrosine-protein kinase catalytic" evidence="1">
    <location>
        <begin position="3"/>
        <end position="65"/>
    </location>
</feature>
<dbReference type="InterPro" id="IPR001245">
    <property type="entry name" value="Ser-Thr/Tyr_kinase_cat_dom"/>
</dbReference>
<evidence type="ECO:0000313" key="2">
    <source>
        <dbReference type="EMBL" id="EXX51378.1"/>
    </source>
</evidence>
<protein>
    <recommendedName>
        <fullName evidence="1">Serine-threonine/tyrosine-protein kinase catalytic domain-containing protein</fullName>
    </recommendedName>
</protein>